<accession>A0A1G2HT17</accession>
<keyword evidence="1" id="KW-0812">Transmembrane</keyword>
<reference evidence="2 3" key="1">
    <citation type="journal article" date="2016" name="Nat. Commun.">
        <title>Thousands of microbial genomes shed light on interconnected biogeochemical processes in an aquifer system.</title>
        <authorList>
            <person name="Anantharaman K."/>
            <person name="Brown C.T."/>
            <person name="Hug L.A."/>
            <person name="Sharon I."/>
            <person name="Castelle C.J."/>
            <person name="Probst A.J."/>
            <person name="Thomas B.C."/>
            <person name="Singh A."/>
            <person name="Wilkins M.J."/>
            <person name="Karaoz U."/>
            <person name="Brodie E.L."/>
            <person name="Williams K.H."/>
            <person name="Hubbard S.S."/>
            <person name="Banfield J.F."/>
        </authorList>
    </citation>
    <scope>NUCLEOTIDE SEQUENCE [LARGE SCALE GENOMIC DNA]</scope>
</reference>
<sequence length="164" mass="17480">MISKKWLYIAIGVVVLLGIAWYVSTKMMWGGISVDYQQNADGTQTYSNEEGSVTTGPGATMPSSWPADAPANYSGAQIIFSGNSNPQTGKAGAVVSYSVQNVMPEDIASYYRQTLAAKGWKIAGDAYVGTQIILGATKDTRTFAISISEYNNNVVTVTAGMELQ</sequence>
<evidence type="ECO:0000313" key="3">
    <source>
        <dbReference type="Proteomes" id="UP000178774"/>
    </source>
</evidence>
<evidence type="ECO:0000313" key="2">
    <source>
        <dbReference type="EMBL" id="OGZ65593.1"/>
    </source>
</evidence>
<dbReference type="EMBL" id="MHOP01000020">
    <property type="protein sequence ID" value="OGZ65593.1"/>
    <property type="molecule type" value="Genomic_DNA"/>
</dbReference>
<comment type="caution">
    <text evidence="2">The sequence shown here is derived from an EMBL/GenBank/DDBJ whole genome shotgun (WGS) entry which is preliminary data.</text>
</comment>
<organism evidence="2 3">
    <name type="scientific">Candidatus Staskawiczbacteria bacterium RIFCSPHIGHO2_01_FULL_41_41</name>
    <dbReference type="NCBI Taxonomy" id="1802203"/>
    <lineage>
        <taxon>Bacteria</taxon>
        <taxon>Candidatus Staskawicziibacteriota</taxon>
    </lineage>
</organism>
<gene>
    <name evidence="2" type="ORF">A2822_03615</name>
</gene>
<keyword evidence="1" id="KW-1133">Transmembrane helix</keyword>
<dbReference type="Proteomes" id="UP000178774">
    <property type="component" value="Unassembled WGS sequence"/>
</dbReference>
<protein>
    <submittedName>
        <fullName evidence="2">Uncharacterized protein</fullName>
    </submittedName>
</protein>
<dbReference type="AlphaFoldDB" id="A0A1G2HT17"/>
<proteinExistence type="predicted"/>
<keyword evidence="1" id="KW-0472">Membrane</keyword>
<evidence type="ECO:0000256" key="1">
    <source>
        <dbReference type="SAM" id="Phobius"/>
    </source>
</evidence>
<name>A0A1G2HT17_9BACT</name>
<feature type="transmembrane region" description="Helical" evidence="1">
    <location>
        <begin position="6"/>
        <end position="23"/>
    </location>
</feature>